<dbReference type="Proteomes" id="UP000270411">
    <property type="component" value="Chromosome 2"/>
</dbReference>
<organism evidence="20 21">
    <name type="scientific">Cupriavidus pauculus</name>
    <dbReference type="NCBI Taxonomy" id="82633"/>
    <lineage>
        <taxon>Bacteria</taxon>
        <taxon>Pseudomonadati</taxon>
        <taxon>Pseudomonadota</taxon>
        <taxon>Betaproteobacteria</taxon>
        <taxon>Burkholderiales</taxon>
        <taxon>Burkholderiaceae</taxon>
        <taxon>Cupriavidus</taxon>
    </lineage>
</organism>
<evidence type="ECO:0000259" key="18">
    <source>
        <dbReference type="PROSITE" id="PS50857"/>
    </source>
</evidence>
<dbReference type="AlphaFoldDB" id="A0A3G8H681"/>
<dbReference type="InterPro" id="IPR036257">
    <property type="entry name" value="Cyt_c_oxidase_su2_TM_sf"/>
</dbReference>
<accession>A0A3G8H681</accession>
<evidence type="ECO:0000256" key="16">
    <source>
        <dbReference type="SAM" id="MobiDB-lite"/>
    </source>
</evidence>
<dbReference type="PROSITE" id="PS50857">
    <property type="entry name" value="COX2_CUA"/>
    <property type="match status" value="1"/>
</dbReference>
<reference evidence="21" key="1">
    <citation type="submission" date="2018-11" db="EMBL/GenBank/DDBJ databases">
        <title>FDA dAtabase for Regulatory Grade micrObial Sequences (FDA-ARGOS): Supporting development and validation of Infectious Disease Dx tests.</title>
        <authorList>
            <person name="Goldberg B."/>
            <person name="Campos J."/>
            <person name="Tallon L."/>
            <person name="Sadzewicz L."/>
            <person name="Zhao X."/>
            <person name="Vavikolanu K."/>
            <person name="Mehta A."/>
            <person name="Aluvathingal J."/>
            <person name="Nadendla S."/>
            <person name="Geyer C."/>
            <person name="Nandy P."/>
            <person name="Yan Y."/>
            <person name="Sichtig H."/>
        </authorList>
    </citation>
    <scope>NUCLEOTIDE SEQUENCE [LARGE SCALE GENOMIC DNA]</scope>
    <source>
        <strain evidence="21">FDAARGOS_614</strain>
    </source>
</reference>
<evidence type="ECO:0000256" key="14">
    <source>
        <dbReference type="ARBA" id="ARBA00023288"/>
    </source>
</evidence>
<dbReference type="InterPro" id="IPR006333">
    <property type="entry name" value="Cyt_o_ubiquinol_oxidase_su2"/>
</dbReference>
<evidence type="ECO:0000256" key="6">
    <source>
        <dbReference type="ARBA" id="ARBA00022660"/>
    </source>
</evidence>
<evidence type="ECO:0000313" key="21">
    <source>
        <dbReference type="Proteomes" id="UP000270411"/>
    </source>
</evidence>
<dbReference type="NCBIfam" id="TIGR01433">
    <property type="entry name" value="CyoA"/>
    <property type="match status" value="1"/>
</dbReference>
<evidence type="ECO:0000256" key="5">
    <source>
        <dbReference type="ARBA" id="ARBA00022475"/>
    </source>
</evidence>
<proteinExistence type="inferred from homology"/>
<dbReference type="InterPro" id="IPR011759">
    <property type="entry name" value="Cyt_c_oxidase_su2_TM_dom"/>
</dbReference>
<feature type="transmembrane region" description="Helical" evidence="17">
    <location>
        <begin position="104"/>
        <end position="124"/>
    </location>
</feature>
<dbReference type="KEGG" id="cpau:EHF44_21680"/>
<keyword evidence="7 17" id="KW-0812">Transmembrane</keyword>
<keyword evidence="5 15" id="KW-1003">Cell membrane</keyword>
<keyword evidence="14" id="KW-0449">Lipoprotein</keyword>
<sequence>MRKPPADPRGRRRPPSRPAASSFLPPGACLAAIAPLILTGCTWDLLNPSGSIGVQTRNLIVLATALMLLVVVPVIILTLVFAWRYREGNTRAAYAPRWSHSTRIEVVVWGIPCVIVALLGIIIWDTTHKLDPFRPLESTVAPLQVDVVALDWKWLFIYPQYGVASLNELPIPVGTPVNFRITAESTMNALFIPRLGSMVYAMAGMQTKLHLIADQPGVFDGRSAAYSGAGFSDMHFRTVATSRADFDAWVARARASGHTLDAAAYRRLEQPSSKDPVTVYGKVDPRLFQGVVDQYMAGNGDICRADSPVTLSAIAGANMPPLPAQQTTLER</sequence>
<gene>
    <name evidence="20" type="primary">cyoA</name>
    <name evidence="20" type="ORF">EHF44_21680</name>
</gene>
<protein>
    <recommendedName>
        <fullName evidence="15">Ubiquinol oxidase subunit 2</fullName>
    </recommendedName>
</protein>
<evidence type="ECO:0000256" key="9">
    <source>
        <dbReference type="ARBA" id="ARBA00022982"/>
    </source>
</evidence>
<dbReference type="InterPro" id="IPR002429">
    <property type="entry name" value="CcO_II-like_C"/>
</dbReference>
<dbReference type="Gene3D" id="1.10.287.90">
    <property type="match status" value="1"/>
</dbReference>
<evidence type="ECO:0000256" key="12">
    <source>
        <dbReference type="ARBA" id="ARBA00023136"/>
    </source>
</evidence>
<dbReference type="GO" id="GO:0005507">
    <property type="term" value="F:copper ion binding"/>
    <property type="evidence" value="ECO:0007669"/>
    <property type="project" value="InterPro"/>
</dbReference>
<evidence type="ECO:0000313" key="20">
    <source>
        <dbReference type="EMBL" id="AZG16037.1"/>
    </source>
</evidence>
<evidence type="ECO:0000256" key="11">
    <source>
        <dbReference type="ARBA" id="ARBA00023002"/>
    </source>
</evidence>
<dbReference type="RefSeq" id="WP_124685768.1">
    <property type="nucleotide sequence ID" value="NZ_CP033970.1"/>
</dbReference>
<dbReference type="GO" id="GO:0005886">
    <property type="term" value="C:plasma membrane"/>
    <property type="evidence" value="ECO:0007669"/>
    <property type="project" value="UniProtKB-SubCell"/>
</dbReference>
<dbReference type="Pfam" id="PF06481">
    <property type="entry name" value="COX_ARM"/>
    <property type="match status" value="1"/>
</dbReference>
<keyword evidence="6 15" id="KW-0679">Respiratory chain</keyword>
<evidence type="ECO:0000256" key="3">
    <source>
        <dbReference type="ARBA" id="ARBA00007866"/>
    </source>
</evidence>
<keyword evidence="13" id="KW-0564">Palmitate</keyword>
<evidence type="ECO:0000256" key="8">
    <source>
        <dbReference type="ARBA" id="ARBA00022729"/>
    </source>
</evidence>
<dbReference type="CDD" id="cd04212">
    <property type="entry name" value="CuRO_UO_II"/>
    <property type="match status" value="1"/>
</dbReference>
<dbReference type="InterPro" id="IPR045187">
    <property type="entry name" value="CcO_II"/>
</dbReference>
<dbReference type="PANTHER" id="PTHR22888:SF18">
    <property type="entry name" value="CYTOCHROME BO(3) UBIQUINOL OXIDASE SUBUNIT 2"/>
    <property type="match status" value="1"/>
</dbReference>
<evidence type="ECO:0000259" key="19">
    <source>
        <dbReference type="PROSITE" id="PS50999"/>
    </source>
</evidence>
<dbReference type="InterPro" id="IPR010514">
    <property type="entry name" value="COX_ARM"/>
</dbReference>
<keyword evidence="9 15" id="KW-0249">Electron transport</keyword>
<evidence type="ECO:0000256" key="15">
    <source>
        <dbReference type="PIRNR" id="PIRNR000292"/>
    </source>
</evidence>
<dbReference type="EMBL" id="CP033970">
    <property type="protein sequence ID" value="AZG16037.1"/>
    <property type="molecule type" value="Genomic_DNA"/>
</dbReference>
<keyword evidence="12 15" id="KW-0472">Membrane</keyword>
<keyword evidence="4 15" id="KW-0813">Transport</keyword>
<feature type="domain" description="Cytochrome oxidase subunit II transmembrane region profile" evidence="19">
    <location>
        <begin position="37"/>
        <end position="134"/>
    </location>
</feature>
<comment type="similarity">
    <text evidence="3 15">Belongs to the cytochrome c oxidase subunit 2 family.</text>
</comment>
<evidence type="ECO:0000256" key="17">
    <source>
        <dbReference type="SAM" id="Phobius"/>
    </source>
</evidence>
<dbReference type="GO" id="GO:0004129">
    <property type="term" value="F:cytochrome-c oxidase activity"/>
    <property type="evidence" value="ECO:0007669"/>
    <property type="project" value="UniProtKB-UniRule"/>
</dbReference>
<feature type="transmembrane region" description="Helical" evidence="17">
    <location>
        <begin position="59"/>
        <end position="83"/>
    </location>
</feature>
<dbReference type="GO" id="GO:0009486">
    <property type="term" value="F:cytochrome bo3 ubiquinol oxidase activity"/>
    <property type="evidence" value="ECO:0007669"/>
    <property type="project" value="InterPro"/>
</dbReference>
<dbReference type="SUPFAM" id="SSF81464">
    <property type="entry name" value="Cytochrome c oxidase subunit II-like, transmembrane region"/>
    <property type="match status" value="1"/>
</dbReference>
<dbReference type="Gene3D" id="2.60.40.420">
    <property type="entry name" value="Cupredoxins - blue copper proteins"/>
    <property type="match status" value="1"/>
</dbReference>
<feature type="domain" description="Cytochrome oxidase subunit II copper A binding" evidence="18">
    <location>
        <begin position="140"/>
        <end position="252"/>
    </location>
</feature>
<evidence type="ECO:0000256" key="1">
    <source>
        <dbReference type="ARBA" id="ARBA00004418"/>
    </source>
</evidence>
<evidence type="ECO:0000256" key="2">
    <source>
        <dbReference type="ARBA" id="ARBA00004651"/>
    </source>
</evidence>
<dbReference type="OrthoDB" id="9783445at2"/>
<evidence type="ECO:0000256" key="7">
    <source>
        <dbReference type="ARBA" id="ARBA00022692"/>
    </source>
</evidence>
<name>A0A3G8H681_9BURK</name>
<dbReference type="GO" id="GO:0016682">
    <property type="term" value="F:oxidoreductase activity, acting on diphenols and related substances as donors, oxygen as acceptor"/>
    <property type="evidence" value="ECO:0007669"/>
    <property type="project" value="InterPro"/>
</dbReference>
<dbReference type="SUPFAM" id="SSF49503">
    <property type="entry name" value="Cupredoxins"/>
    <property type="match status" value="1"/>
</dbReference>
<dbReference type="InterPro" id="IPR008972">
    <property type="entry name" value="Cupredoxin"/>
</dbReference>
<dbReference type="GO" id="GO:0042773">
    <property type="term" value="P:ATP synthesis coupled electron transport"/>
    <property type="evidence" value="ECO:0007669"/>
    <property type="project" value="TreeGrafter"/>
</dbReference>
<dbReference type="PANTHER" id="PTHR22888">
    <property type="entry name" value="CYTOCHROME C OXIDASE, SUBUNIT II"/>
    <property type="match status" value="1"/>
</dbReference>
<keyword evidence="11 15" id="KW-0560">Oxidoreductase</keyword>
<comment type="subcellular location">
    <subcellularLocation>
        <location evidence="2">Cell membrane</location>
        <topology evidence="2">Multi-pass membrane protein</topology>
    </subcellularLocation>
    <subcellularLocation>
        <location evidence="1">Periplasm</location>
    </subcellularLocation>
</comment>
<feature type="transmembrane region" description="Helical" evidence="17">
    <location>
        <begin position="20"/>
        <end position="39"/>
    </location>
</feature>
<dbReference type="PROSITE" id="PS50999">
    <property type="entry name" value="COX2_TM"/>
    <property type="match status" value="1"/>
</dbReference>
<dbReference type="Pfam" id="PF00116">
    <property type="entry name" value="COX2"/>
    <property type="match status" value="1"/>
</dbReference>
<keyword evidence="10 17" id="KW-1133">Transmembrane helix</keyword>
<evidence type="ECO:0000256" key="13">
    <source>
        <dbReference type="ARBA" id="ARBA00023139"/>
    </source>
</evidence>
<keyword evidence="8" id="KW-0732">Signal</keyword>
<dbReference type="InterPro" id="IPR034227">
    <property type="entry name" value="CuRO_UO_II"/>
</dbReference>
<evidence type="ECO:0000256" key="4">
    <source>
        <dbReference type="ARBA" id="ARBA00022448"/>
    </source>
</evidence>
<evidence type="ECO:0000256" key="10">
    <source>
        <dbReference type="ARBA" id="ARBA00022989"/>
    </source>
</evidence>
<feature type="region of interest" description="Disordered" evidence="16">
    <location>
        <begin position="1"/>
        <end position="21"/>
    </location>
</feature>
<dbReference type="PIRSF" id="PIRSF000292">
    <property type="entry name" value="Ubi_od_II"/>
    <property type="match status" value="1"/>
</dbReference>
<dbReference type="GO" id="GO:0042597">
    <property type="term" value="C:periplasmic space"/>
    <property type="evidence" value="ECO:0007669"/>
    <property type="project" value="UniProtKB-SubCell"/>
</dbReference>